<proteinExistence type="predicted"/>
<evidence type="ECO:0000256" key="2">
    <source>
        <dbReference type="SAM" id="MobiDB-lite"/>
    </source>
</evidence>
<dbReference type="CDD" id="cd00190">
    <property type="entry name" value="Tryp_SPc"/>
    <property type="match status" value="1"/>
</dbReference>
<reference evidence="4" key="1">
    <citation type="submission" date="2020-11" db="EMBL/GenBank/DDBJ databases">
        <authorList>
            <person name="Whitehead M."/>
        </authorList>
    </citation>
    <scope>NUCLEOTIDE SEQUENCE</scope>
    <source>
        <strain evidence="4">EGII</strain>
    </source>
</reference>
<dbReference type="InterPro" id="IPR018114">
    <property type="entry name" value="TRYPSIN_HIS"/>
</dbReference>
<dbReference type="SUPFAM" id="SSF50494">
    <property type="entry name" value="Trypsin-like serine proteases"/>
    <property type="match status" value="1"/>
</dbReference>
<feature type="compositionally biased region" description="Polar residues" evidence="2">
    <location>
        <begin position="123"/>
        <end position="133"/>
    </location>
</feature>
<dbReference type="EMBL" id="CAJHJT010000056">
    <property type="protein sequence ID" value="CAD7012905.1"/>
    <property type="molecule type" value="Genomic_DNA"/>
</dbReference>
<keyword evidence="1" id="KW-1015">Disulfide bond</keyword>
<dbReference type="OrthoDB" id="6380398at2759"/>
<name>A0A811VAK9_CERCA</name>
<dbReference type="PROSITE" id="PS50240">
    <property type="entry name" value="TRYPSIN_DOM"/>
    <property type="match status" value="1"/>
</dbReference>
<dbReference type="InterPro" id="IPR043504">
    <property type="entry name" value="Peptidase_S1_PA_chymotrypsin"/>
</dbReference>
<feature type="region of interest" description="Disordered" evidence="2">
    <location>
        <begin position="33"/>
        <end position="70"/>
    </location>
</feature>
<dbReference type="SMART" id="SM00020">
    <property type="entry name" value="Tryp_SPc"/>
    <property type="match status" value="1"/>
</dbReference>
<protein>
    <submittedName>
        <fullName evidence="4">(Mediterranean fruit fly) hypothetical protein</fullName>
    </submittedName>
</protein>
<evidence type="ECO:0000256" key="1">
    <source>
        <dbReference type="ARBA" id="ARBA00023157"/>
    </source>
</evidence>
<dbReference type="Proteomes" id="UP000606786">
    <property type="component" value="Unassembled WGS sequence"/>
</dbReference>
<feature type="domain" description="Peptidase S1" evidence="3">
    <location>
        <begin position="229"/>
        <end position="442"/>
    </location>
</feature>
<keyword evidence="5" id="KW-1185">Reference proteome</keyword>
<dbReference type="PANTHER" id="PTHR24258:SF134">
    <property type="entry name" value="AGAP011908-PA"/>
    <property type="match status" value="1"/>
</dbReference>
<feature type="region of interest" description="Disordered" evidence="2">
    <location>
        <begin position="101"/>
        <end position="133"/>
    </location>
</feature>
<evidence type="ECO:0000313" key="5">
    <source>
        <dbReference type="Proteomes" id="UP000606786"/>
    </source>
</evidence>
<dbReference type="InterPro" id="IPR009003">
    <property type="entry name" value="Peptidase_S1_PA"/>
</dbReference>
<dbReference type="AlphaFoldDB" id="A0A811VAK9"/>
<organism evidence="4 5">
    <name type="scientific">Ceratitis capitata</name>
    <name type="common">Mediterranean fruit fly</name>
    <name type="synonym">Tephritis capitata</name>
    <dbReference type="NCBI Taxonomy" id="7213"/>
    <lineage>
        <taxon>Eukaryota</taxon>
        <taxon>Metazoa</taxon>
        <taxon>Ecdysozoa</taxon>
        <taxon>Arthropoda</taxon>
        <taxon>Hexapoda</taxon>
        <taxon>Insecta</taxon>
        <taxon>Pterygota</taxon>
        <taxon>Neoptera</taxon>
        <taxon>Endopterygota</taxon>
        <taxon>Diptera</taxon>
        <taxon>Brachycera</taxon>
        <taxon>Muscomorpha</taxon>
        <taxon>Tephritoidea</taxon>
        <taxon>Tephritidae</taxon>
        <taxon>Ceratitis</taxon>
        <taxon>Ceratitis</taxon>
    </lineage>
</organism>
<dbReference type="Pfam" id="PF00089">
    <property type="entry name" value="Trypsin"/>
    <property type="match status" value="1"/>
</dbReference>
<comment type="caution">
    <text evidence="4">The sequence shown here is derived from an EMBL/GenBank/DDBJ whole genome shotgun (WGS) entry which is preliminary data.</text>
</comment>
<dbReference type="InterPro" id="IPR001254">
    <property type="entry name" value="Trypsin_dom"/>
</dbReference>
<dbReference type="GO" id="GO:0006508">
    <property type="term" value="P:proteolysis"/>
    <property type="evidence" value="ECO:0007669"/>
    <property type="project" value="InterPro"/>
</dbReference>
<dbReference type="PROSITE" id="PS00134">
    <property type="entry name" value="TRYPSIN_HIS"/>
    <property type="match status" value="1"/>
</dbReference>
<dbReference type="GO" id="GO:0004252">
    <property type="term" value="F:serine-type endopeptidase activity"/>
    <property type="evidence" value="ECO:0007669"/>
    <property type="project" value="InterPro"/>
</dbReference>
<evidence type="ECO:0000259" key="3">
    <source>
        <dbReference type="PROSITE" id="PS50240"/>
    </source>
</evidence>
<sequence length="442" mass="47837">MERRSFLNRAVISYISAGPPRRLASVGVKGVTVSSTTSTTANTQNYQNKNKKKKKHKNKQKKPSTIQISSETSADISNPFTYLTTLLSNTIETSVFIAPATQQTHKHTKPKDNRGKLTKPTRRGSTAGSNDLLTFSPEPLNIYNGRNASISIPATTLTTITITKNVSTEDFKPTSSINTPLVSRDYRILSNPQNYAGYPAGAGNGRFSCLVESVASQCDCGWSPHTLKVVSPSSAAGLNEYSSMAGVLTIDYGKIFCGAVIIHHRYLLSAAHCFISAATNSSDLLQVVVGEHDLSTVLESVYTHYYRVNAIILHEQFRATFNQVRNDIALLRTSQAMVWNRGVAPACLPFHSITGTSGGLKPPIVGQLVETAGWGSISFGGPQSSLLLSAQLDVIGVEECRRWLGALPPATFCTYTLVAIHASMTRVVVYTCARADACLWSV</sequence>
<gene>
    <name evidence="4" type="ORF">CCAP1982_LOCUS21004</name>
</gene>
<evidence type="ECO:0000313" key="4">
    <source>
        <dbReference type="EMBL" id="CAD7012905.1"/>
    </source>
</evidence>
<dbReference type="PANTHER" id="PTHR24258">
    <property type="entry name" value="SERINE PROTEASE-RELATED"/>
    <property type="match status" value="1"/>
</dbReference>
<dbReference type="FunFam" id="2.40.10.10:FF:000068">
    <property type="entry name" value="transmembrane protease serine 2"/>
    <property type="match status" value="1"/>
</dbReference>
<feature type="compositionally biased region" description="Basic residues" evidence="2">
    <location>
        <begin position="49"/>
        <end position="62"/>
    </location>
</feature>
<feature type="compositionally biased region" description="Low complexity" evidence="2">
    <location>
        <begin position="33"/>
        <end position="48"/>
    </location>
</feature>
<accession>A0A811VAK9</accession>
<dbReference type="Gene3D" id="2.40.10.10">
    <property type="entry name" value="Trypsin-like serine proteases"/>
    <property type="match status" value="1"/>
</dbReference>